<name>A0A917C7Z1_9PROT</name>
<evidence type="ECO:0000313" key="1">
    <source>
        <dbReference type="EMBL" id="GGF75985.1"/>
    </source>
</evidence>
<sequence>MIKSFGNKETQSLFDTGKSRKLPSTILKVAMRKLDMIDAAAKLEDLRVPPANRLEILSGDLSGLHSIRINKQWRIIFLWKDDGPYDVKIVDYH</sequence>
<dbReference type="PANTHER" id="PTHR40266:SF2">
    <property type="entry name" value="TOXIN HIGB-1"/>
    <property type="match status" value="1"/>
</dbReference>
<reference evidence="1" key="1">
    <citation type="journal article" date="2014" name="Int. J. Syst. Evol. Microbiol.">
        <title>Complete genome sequence of Corynebacterium casei LMG S-19264T (=DSM 44701T), isolated from a smear-ripened cheese.</title>
        <authorList>
            <consortium name="US DOE Joint Genome Institute (JGI-PGF)"/>
            <person name="Walter F."/>
            <person name="Albersmeier A."/>
            <person name="Kalinowski J."/>
            <person name="Ruckert C."/>
        </authorList>
    </citation>
    <scope>NUCLEOTIDE SEQUENCE</scope>
    <source>
        <strain evidence="1">CGMCC 1.15254</strain>
    </source>
</reference>
<dbReference type="Pfam" id="PF05015">
    <property type="entry name" value="HigB-like_toxin"/>
    <property type="match status" value="1"/>
</dbReference>
<reference evidence="1" key="2">
    <citation type="submission" date="2020-09" db="EMBL/GenBank/DDBJ databases">
        <authorList>
            <person name="Sun Q."/>
            <person name="Zhou Y."/>
        </authorList>
    </citation>
    <scope>NUCLEOTIDE SEQUENCE</scope>
    <source>
        <strain evidence="1">CGMCC 1.15254</strain>
    </source>
</reference>
<keyword evidence="2" id="KW-1185">Reference proteome</keyword>
<dbReference type="RefSeq" id="WP_188667154.1">
    <property type="nucleotide sequence ID" value="NZ_BMHV01000043.1"/>
</dbReference>
<dbReference type="InterPro" id="IPR035093">
    <property type="entry name" value="RelE/ParE_toxin_dom_sf"/>
</dbReference>
<dbReference type="InterPro" id="IPR007711">
    <property type="entry name" value="HigB-1"/>
</dbReference>
<gene>
    <name evidence="1" type="ORF">GCM10011332_32450</name>
</gene>
<organism evidence="1 2">
    <name type="scientific">Terasakiella brassicae</name>
    <dbReference type="NCBI Taxonomy" id="1634917"/>
    <lineage>
        <taxon>Bacteria</taxon>
        <taxon>Pseudomonadati</taxon>
        <taxon>Pseudomonadota</taxon>
        <taxon>Alphaproteobacteria</taxon>
        <taxon>Rhodospirillales</taxon>
        <taxon>Terasakiellaceae</taxon>
        <taxon>Terasakiella</taxon>
    </lineage>
</organism>
<protein>
    <submittedName>
        <fullName evidence="1">Killer protein</fullName>
    </submittedName>
</protein>
<dbReference type="EMBL" id="BMHV01000043">
    <property type="protein sequence ID" value="GGF75985.1"/>
    <property type="molecule type" value="Genomic_DNA"/>
</dbReference>
<dbReference type="Gene3D" id="3.30.2310.20">
    <property type="entry name" value="RelE-like"/>
    <property type="match status" value="1"/>
</dbReference>
<comment type="caution">
    <text evidence="1">The sequence shown here is derived from an EMBL/GenBank/DDBJ whole genome shotgun (WGS) entry which is preliminary data.</text>
</comment>
<evidence type="ECO:0000313" key="2">
    <source>
        <dbReference type="Proteomes" id="UP000632498"/>
    </source>
</evidence>
<dbReference type="Proteomes" id="UP000632498">
    <property type="component" value="Unassembled WGS sequence"/>
</dbReference>
<proteinExistence type="predicted"/>
<dbReference type="AlphaFoldDB" id="A0A917C7Z1"/>
<dbReference type="PANTHER" id="PTHR40266">
    <property type="entry name" value="TOXIN HIGB-1"/>
    <property type="match status" value="1"/>
</dbReference>
<accession>A0A917C7Z1</accession>
<dbReference type="SUPFAM" id="SSF143011">
    <property type="entry name" value="RelE-like"/>
    <property type="match status" value="1"/>
</dbReference>